<dbReference type="Proteomes" id="UP001237642">
    <property type="component" value="Unassembled WGS sequence"/>
</dbReference>
<feature type="region of interest" description="Disordered" evidence="1">
    <location>
        <begin position="292"/>
        <end position="318"/>
    </location>
</feature>
<comment type="caution">
    <text evidence="5">The sequence shown here is derived from an EMBL/GenBank/DDBJ whole genome shotgun (WGS) entry which is preliminary data.</text>
</comment>
<feature type="compositionally biased region" description="Basic and acidic residues" evidence="1">
    <location>
        <begin position="531"/>
        <end position="542"/>
    </location>
</feature>
<evidence type="ECO:0000256" key="1">
    <source>
        <dbReference type="SAM" id="MobiDB-lite"/>
    </source>
</evidence>
<gene>
    <name evidence="5" type="ORF">POM88_007791</name>
</gene>
<feature type="compositionally biased region" description="Polar residues" evidence="1">
    <location>
        <begin position="292"/>
        <end position="303"/>
    </location>
</feature>
<feature type="compositionally biased region" description="Polar residues" evidence="1">
    <location>
        <begin position="602"/>
        <end position="614"/>
    </location>
</feature>
<evidence type="ECO:0000313" key="6">
    <source>
        <dbReference type="Proteomes" id="UP001237642"/>
    </source>
</evidence>
<reference evidence="5" key="2">
    <citation type="submission" date="2023-05" db="EMBL/GenBank/DDBJ databases">
        <authorList>
            <person name="Schelkunov M.I."/>
        </authorList>
    </citation>
    <scope>NUCLEOTIDE SEQUENCE</scope>
    <source>
        <strain evidence="5">Hsosn_3</strain>
        <tissue evidence="5">Leaf</tissue>
    </source>
</reference>
<keyword evidence="6" id="KW-1185">Reference proteome</keyword>
<dbReference type="InterPro" id="IPR032795">
    <property type="entry name" value="DUF3741-assoc"/>
</dbReference>
<feature type="compositionally biased region" description="Polar residues" evidence="1">
    <location>
        <begin position="632"/>
        <end position="649"/>
    </location>
</feature>
<evidence type="ECO:0000259" key="4">
    <source>
        <dbReference type="Pfam" id="PF14383"/>
    </source>
</evidence>
<dbReference type="PANTHER" id="PTHR46634:SF3">
    <property type="entry name" value="M REDUCTASE II SUBUNIT GAMMA, PUTATIVE (DUF3741)-RELATED"/>
    <property type="match status" value="1"/>
</dbReference>
<organism evidence="5 6">
    <name type="scientific">Heracleum sosnowskyi</name>
    <dbReference type="NCBI Taxonomy" id="360622"/>
    <lineage>
        <taxon>Eukaryota</taxon>
        <taxon>Viridiplantae</taxon>
        <taxon>Streptophyta</taxon>
        <taxon>Embryophyta</taxon>
        <taxon>Tracheophyta</taxon>
        <taxon>Spermatophyta</taxon>
        <taxon>Magnoliopsida</taxon>
        <taxon>eudicotyledons</taxon>
        <taxon>Gunneridae</taxon>
        <taxon>Pentapetalae</taxon>
        <taxon>asterids</taxon>
        <taxon>campanulids</taxon>
        <taxon>Apiales</taxon>
        <taxon>Apiaceae</taxon>
        <taxon>Apioideae</taxon>
        <taxon>apioid superclade</taxon>
        <taxon>Tordylieae</taxon>
        <taxon>Tordyliinae</taxon>
        <taxon>Heracleum</taxon>
    </lineage>
</organism>
<dbReference type="EMBL" id="JAUIZM010000002">
    <property type="protein sequence ID" value="KAK1397928.1"/>
    <property type="molecule type" value="Genomic_DNA"/>
</dbReference>
<feature type="compositionally biased region" description="Basic and acidic residues" evidence="1">
    <location>
        <begin position="557"/>
        <end position="576"/>
    </location>
</feature>
<feature type="compositionally biased region" description="Polar residues" evidence="1">
    <location>
        <begin position="543"/>
        <end position="554"/>
    </location>
</feature>
<proteinExistence type="predicted"/>
<feature type="domain" description="DUF4378" evidence="3">
    <location>
        <begin position="762"/>
        <end position="937"/>
    </location>
</feature>
<feature type="compositionally biased region" description="Polar residues" evidence="1">
    <location>
        <begin position="519"/>
        <end position="530"/>
    </location>
</feature>
<feature type="domain" description="DUF3741" evidence="2">
    <location>
        <begin position="207"/>
        <end position="250"/>
    </location>
</feature>
<reference evidence="5" key="1">
    <citation type="submission" date="2023-02" db="EMBL/GenBank/DDBJ databases">
        <title>Genome of toxic invasive species Heracleum sosnowskyi carries increased number of genes despite the absence of recent whole-genome duplications.</title>
        <authorList>
            <person name="Schelkunov M."/>
            <person name="Shtratnikova V."/>
            <person name="Makarenko M."/>
            <person name="Klepikova A."/>
            <person name="Omelchenko D."/>
            <person name="Novikova G."/>
            <person name="Obukhova E."/>
            <person name="Bogdanov V."/>
            <person name="Penin A."/>
            <person name="Logacheva M."/>
        </authorList>
    </citation>
    <scope>NUCLEOTIDE SEQUENCE</scope>
    <source>
        <strain evidence="5">Hsosn_3</strain>
        <tissue evidence="5">Leaf</tissue>
    </source>
</reference>
<dbReference type="InterPro" id="IPR025486">
    <property type="entry name" value="DUF4378"/>
</dbReference>
<feature type="region of interest" description="Disordered" evidence="1">
    <location>
        <begin position="500"/>
        <end position="580"/>
    </location>
</feature>
<feature type="region of interest" description="Disordered" evidence="1">
    <location>
        <begin position="595"/>
        <end position="656"/>
    </location>
</feature>
<evidence type="ECO:0000259" key="2">
    <source>
        <dbReference type="Pfam" id="PF12552"/>
    </source>
</evidence>
<protein>
    <submittedName>
        <fullName evidence="5">Methyl-coenzyme M reductase II subunit gamma</fullName>
    </submittedName>
</protein>
<dbReference type="Pfam" id="PF12552">
    <property type="entry name" value="DUF3741"/>
    <property type="match status" value="1"/>
</dbReference>
<feature type="domain" description="DUF3741" evidence="4">
    <location>
        <begin position="106"/>
        <end position="121"/>
    </location>
</feature>
<evidence type="ECO:0000313" key="5">
    <source>
        <dbReference type="EMBL" id="KAK1397928.1"/>
    </source>
</evidence>
<dbReference type="Pfam" id="PF14309">
    <property type="entry name" value="DUF4378"/>
    <property type="match status" value="1"/>
</dbReference>
<name>A0AAD8J634_9APIA</name>
<dbReference type="PANTHER" id="PTHR46634">
    <property type="entry name" value="M REDUCTASE II SUBUNIT GAMMA, PUTATIVE (DUF3741)-RELATED"/>
    <property type="match status" value="1"/>
</dbReference>
<accession>A0AAD8J634</accession>
<feature type="compositionally biased region" description="Basic and acidic residues" evidence="1">
    <location>
        <begin position="502"/>
        <end position="518"/>
    </location>
</feature>
<dbReference type="InterPro" id="IPR022212">
    <property type="entry name" value="DUF3741"/>
</dbReference>
<dbReference type="Pfam" id="PF14383">
    <property type="entry name" value="VARLMGL"/>
    <property type="match status" value="1"/>
</dbReference>
<sequence length="946" mass="106232">MTGIQNGKTRNLEKPFPGCLGKMVNLFDLSAGMPGNRLLTEKPYGSPLSRSCSDVSRLSPIRDLVEDKVISSESRRTSLSKRSISKPIKMLMAEQMTKEVVSSGNSPNVVARLMGLDAIPRQMPHSASQRSHGRSYSQFDVPLDYWQQRHQQLETEDRLEIRQHPELNDFKDVHEIWQSHNACVKDNSSQRERFGGSESDKKMALVREKFTDLKRLGTDEKLRQSKKYQDALEVLSSNKDLFLKFLQEPNYMFSQHPYDLQSILPPSDTKRITVLRPAKKVDSEIISGSQKQFPIKKTSTTEQANRDKRSGFSTPTNCKFEDTRIQTTRIVVLKPSQGKSHDIKTVLLPCSSLPSSVSIEDNQGDFEENNERESREDAKEIARQMHENLAASVFSNGYFGDESSFHKSENEFAVENFSYSEPMSPTSRHSWDYINQTDSPYSLSSFSRASYSPESSVCREAKKRLSERWSMMSSNGSCQEKRHMQRGSSTLGEMLAVPDMNKFPRPEEDSSHGQEARESTSSLITISNGKDNYDATPRDFSRSKSIPASSTSYGTRPELEVSHPKMEKTEITEVTKAKSVKSSLKGRVSSLFFSRNKRSSKHVSSQSDTATDSGLPTYADPSEHDSDIVPSNKASSSDLFSNEPKSTPSPAKAGFSVSKSFKNESCSENQEQPSPISVLEPLFDEDDHSIPEFYNNLKPDENGTELSSHITKLNLIDKSPPIGSVARTLSWDDSCIETANPYSLKSTMLPIGTEEEKQECFFLVQTLLSAAGLNNEVQSDQLIPRLYSLDSPLDPSLRENYIGLNNWESLHEVEQRQRRSTQKLVFDCVNTVLMDLAGCGSATCQRGMLHSVSPCKIQDHASSTTTTIVDGVWNQIKEWFCGEVMCVFGDFGYNSLVMGRVVSKEVVGKVWVQHLTIEIEDIQKEIEKNLLEELVQEAVEEFTGGL</sequence>
<evidence type="ECO:0000259" key="3">
    <source>
        <dbReference type="Pfam" id="PF14309"/>
    </source>
</evidence>
<dbReference type="AlphaFoldDB" id="A0AAD8J634"/>